<dbReference type="Proteomes" id="UP000813824">
    <property type="component" value="Unassembled WGS sequence"/>
</dbReference>
<gene>
    <name evidence="1" type="ORF">BXZ70DRAFT_907884</name>
</gene>
<dbReference type="EMBL" id="JAEVFJ010000018">
    <property type="protein sequence ID" value="KAH8099910.1"/>
    <property type="molecule type" value="Genomic_DNA"/>
</dbReference>
<evidence type="ECO:0000313" key="2">
    <source>
        <dbReference type="Proteomes" id="UP000813824"/>
    </source>
</evidence>
<evidence type="ECO:0000313" key="1">
    <source>
        <dbReference type="EMBL" id="KAH8099910.1"/>
    </source>
</evidence>
<sequence length="138" mass="15475">MSQSCLDLFRSPDHAFPLNVLGQRNQYNSTARLVPLFPPNVFGHKSPGSPKYPVKDMPAHRQAYDYWQHLPVSPCTPISQASGLAIGKKSTSFLNADAHHKWTVSDECKVLFEATNTLSGIFDPIQYILLDRHINRAV</sequence>
<proteinExistence type="predicted"/>
<keyword evidence="2" id="KW-1185">Reference proteome</keyword>
<comment type="caution">
    <text evidence="1">The sequence shown here is derived from an EMBL/GenBank/DDBJ whole genome shotgun (WGS) entry which is preliminary data.</text>
</comment>
<dbReference type="AlphaFoldDB" id="A0A8K0ULT1"/>
<organism evidence="1 2">
    <name type="scientific">Cristinia sonorae</name>
    <dbReference type="NCBI Taxonomy" id="1940300"/>
    <lineage>
        <taxon>Eukaryota</taxon>
        <taxon>Fungi</taxon>
        <taxon>Dikarya</taxon>
        <taxon>Basidiomycota</taxon>
        <taxon>Agaricomycotina</taxon>
        <taxon>Agaricomycetes</taxon>
        <taxon>Agaricomycetidae</taxon>
        <taxon>Agaricales</taxon>
        <taxon>Pleurotineae</taxon>
        <taxon>Stephanosporaceae</taxon>
        <taxon>Cristinia</taxon>
    </lineage>
</organism>
<protein>
    <submittedName>
        <fullName evidence="1">Uncharacterized protein</fullName>
    </submittedName>
</protein>
<reference evidence="1" key="1">
    <citation type="journal article" date="2021" name="New Phytol.">
        <title>Evolutionary innovations through gain and loss of genes in the ectomycorrhizal Boletales.</title>
        <authorList>
            <person name="Wu G."/>
            <person name="Miyauchi S."/>
            <person name="Morin E."/>
            <person name="Kuo A."/>
            <person name="Drula E."/>
            <person name="Varga T."/>
            <person name="Kohler A."/>
            <person name="Feng B."/>
            <person name="Cao Y."/>
            <person name="Lipzen A."/>
            <person name="Daum C."/>
            <person name="Hundley H."/>
            <person name="Pangilinan J."/>
            <person name="Johnson J."/>
            <person name="Barry K."/>
            <person name="LaButti K."/>
            <person name="Ng V."/>
            <person name="Ahrendt S."/>
            <person name="Min B."/>
            <person name="Choi I.G."/>
            <person name="Park H."/>
            <person name="Plett J.M."/>
            <person name="Magnuson J."/>
            <person name="Spatafora J.W."/>
            <person name="Nagy L.G."/>
            <person name="Henrissat B."/>
            <person name="Grigoriev I.V."/>
            <person name="Yang Z.L."/>
            <person name="Xu J."/>
            <person name="Martin F.M."/>
        </authorList>
    </citation>
    <scope>NUCLEOTIDE SEQUENCE</scope>
    <source>
        <strain evidence="1">KKN 215</strain>
    </source>
</reference>
<accession>A0A8K0ULT1</accession>
<name>A0A8K0ULT1_9AGAR</name>